<dbReference type="STRING" id="888741.HMPREF9098_1317"/>
<feature type="transmembrane region" description="Helical" evidence="1">
    <location>
        <begin position="76"/>
        <end position="98"/>
    </location>
</feature>
<dbReference type="RefSeq" id="WP_003782880.1">
    <property type="nucleotide sequence ID" value="NZ_GL870929.1"/>
</dbReference>
<dbReference type="Proteomes" id="UP000004088">
    <property type="component" value="Unassembled WGS sequence"/>
</dbReference>
<proteinExistence type="predicted"/>
<evidence type="ECO:0000256" key="1">
    <source>
        <dbReference type="SAM" id="Phobius"/>
    </source>
</evidence>
<sequence>MQAAFSLPKSSLHFKNGNGGTMIIYDDQPDYDDHRRASRIRFAAANLPVLLGVWLLAAMLLWLGKTCMENRCGGNVMGGQIGGAIQVFVLAVYGLLHYQNRWLERRCNDAGCGGRIAEIMLYAAMVLAVASFVLPMLALPIVFGGLLQFVFGLALPSNPLPNLMGYPKPDTPALKGFAALSFVVAVLLAAWLVWMQ</sequence>
<dbReference type="EMBL" id="AEWV01000021">
    <property type="protein sequence ID" value="EGC17301.1"/>
    <property type="molecule type" value="Genomic_DNA"/>
</dbReference>
<reference evidence="2 3" key="1">
    <citation type="submission" date="2011-01" db="EMBL/GenBank/DDBJ databases">
        <authorList>
            <person name="Muzny D."/>
            <person name="Qin X."/>
            <person name="Deng J."/>
            <person name="Jiang H."/>
            <person name="Liu Y."/>
            <person name="Qu J."/>
            <person name="Song X.-Z."/>
            <person name="Zhang L."/>
            <person name="Thornton R."/>
            <person name="Coyle M."/>
            <person name="Francisco L."/>
            <person name="Jackson L."/>
            <person name="Javaid M."/>
            <person name="Korchina V."/>
            <person name="Kovar C."/>
            <person name="Mata R."/>
            <person name="Mathew T."/>
            <person name="Ngo R."/>
            <person name="Nguyen L."/>
            <person name="Nguyen N."/>
            <person name="Okwuonu G."/>
            <person name="Ongeri F."/>
            <person name="Pham C."/>
            <person name="Simmons D."/>
            <person name="Wilczek-Boney K."/>
            <person name="Hale W."/>
            <person name="Jakkamsetti A."/>
            <person name="Pham P."/>
            <person name="Ruth R."/>
            <person name="San Lucas F."/>
            <person name="Warren J."/>
            <person name="Zhang J."/>
            <person name="Zhao Z."/>
            <person name="Zhou C."/>
            <person name="Zhu D."/>
            <person name="Lee S."/>
            <person name="Bess C."/>
            <person name="Blankenburg K."/>
            <person name="Forbes L."/>
            <person name="Fu Q."/>
            <person name="Gubbala S."/>
            <person name="Hirani K."/>
            <person name="Jayaseelan J.C."/>
            <person name="Lara F."/>
            <person name="Munidasa M."/>
            <person name="Palculict T."/>
            <person name="Patil S."/>
            <person name="Pu L.-L."/>
            <person name="Saada N."/>
            <person name="Tang L."/>
            <person name="Weissenberger G."/>
            <person name="Zhu Y."/>
            <person name="Hemphill L."/>
            <person name="Shang Y."/>
            <person name="Youmans B."/>
            <person name="Ayvaz T."/>
            <person name="Ross M."/>
            <person name="Santibanez J."/>
            <person name="Aqrawi P."/>
            <person name="Gross S."/>
            <person name="Joshi V."/>
            <person name="Fowler G."/>
            <person name="Nazareth L."/>
            <person name="Reid J."/>
            <person name="Worley K."/>
            <person name="Petrosino J."/>
            <person name="Highlander S."/>
            <person name="Gibbs R."/>
        </authorList>
    </citation>
    <scope>NUCLEOTIDE SEQUENCE [LARGE SCALE GENOMIC DNA]</scope>
    <source>
        <strain evidence="2 3">ATCC 33394</strain>
    </source>
</reference>
<protein>
    <submittedName>
        <fullName evidence="2">Uncharacterized protein</fullName>
    </submittedName>
</protein>
<organism evidence="2 3">
    <name type="scientific">Kingella denitrificans ATCC 33394</name>
    <dbReference type="NCBI Taxonomy" id="888741"/>
    <lineage>
        <taxon>Bacteria</taxon>
        <taxon>Pseudomonadati</taxon>
        <taxon>Pseudomonadota</taxon>
        <taxon>Betaproteobacteria</taxon>
        <taxon>Neisseriales</taxon>
        <taxon>Neisseriaceae</taxon>
        <taxon>Kingella</taxon>
    </lineage>
</organism>
<feature type="transmembrane region" description="Helical" evidence="1">
    <location>
        <begin position="119"/>
        <end position="152"/>
    </location>
</feature>
<keyword evidence="1" id="KW-1133">Transmembrane helix</keyword>
<feature type="transmembrane region" description="Helical" evidence="1">
    <location>
        <begin position="43"/>
        <end position="64"/>
    </location>
</feature>
<keyword evidence="1" id="KW-0812">Transmembrane</keyword>
<keyword evidence="3" id="KW-1185">Reference proteome</keyword>
<evidence type="ECO:0000313" key="3">
    <source>
        <dbReference type="Proteomes" id="UP000004088"/>
    </source>
</evidence>
<name>F0EZI0_9NEIS</name>
<feature type="transmembrane region" description="Helical" evidence="1">
    <location>
        <begin position="172"/>
        <end position="194"/>
    </location>
</feature>
<gene>
    <name evidence="2" type="ORF">HMPREF9098_1317</name>
</gene>
<accession>F0EZI0</accession>
<comment type="caution">
    <text evidence="2">The sequence shown here is derived from an EMBL/GenBank/DDBJ whole genome shotgun (WGS) entry which is preliminary data.</text>
</comment>
<keyword evidence="1" id="KW-0472">Membrane</keyword>
<evidence type="ECO:0000313" key="2">
    <source>
        <dbReference type="EMBL" id="EGC17301.1"/>
    </source>
</evidence>
<dbReference type="AlphaFoldDB" id="F0EZI0"/>
<dbReference type="HOGENOM" id="CLU_1501948_0_0_4"/>